<keyword evidence="11 12" id="KW-0998">Cell outer membrane</keyword>
<evidence type="ECO:0000256" key="5">
    <source>
        <dbReference type="ARBA" id="ARBA00022692"/>
    </source>
</evidence>
<gene>
    <name evidence="18" type="ORF">JM946_03075</name>
</gene>
<dbReference type="EMBL" id="JAEVLS010000001">
    <property type="protein sequence ID" value="MBM0103706.1"/>
    <property type="molecule type" value="Genomic_DNA"/>
</dbReference>
<keyword evidence="2 12" id="KW-0813">Transport</keyword>
<dbReference type="InterPro" id="IPR010917">
    <property type="entry name" value="TonB_rcpt_CS"/>
</dbReference>
<evidence type="ECO:0000313" key="18">
    <source>
        <dbReference type="EMBL" id="MBM0103706.1"/>
    </source>
</evidence>
<evidence type="ECO:0000256" key="4">
    <source>
        <dbReference type="ARBA" id="ARBA00022496"/>
    </source>
</evidence>
<dbReference type="Gene3D" id="2.40.170.20">
    <property type="entry name" value="TonB-dependent receptor, beta-barrel domain"/>
    <property type="match status" value="1"/>
</dbReference>
<feature type="domain" description="TonB-dependent receptor-like beta-barrel" evidence="16">
    <location>
        <begin position="282"/>
        <end position="766"/>
    </location>
</feature>
<dbReference type="PROSITE" id="PS01156">
    <property type="entry name" value="TONB_DEPENDENT_REC_2"/>
    <property type="match status" value="1"/>
</dbReference>
<evidence type="ECO:0000313" key="19">
    <source>
        <dbReference type="Proteomes" id="UP000661077"/>
    </source>
</evidence>
<keyword evidence="9 14" id="KW-0798">TonB box</keyword>
<comment type="similarity">
    <text evidence="12 14">Belongs to the TonB-dependent receptor family.</text>
</comment>
<evidence type="ECO:0000256" key="2">
    <source>
        <dbReference type="ARBA" id="ARBA00022448"/>
    </source>
</evidence>
<evidence type="ECO:0000256" key="14">
    <source>
        <dbReference type="RuleBase" id="RU003357"/>
    </source>
</evidence>
<keyword evidence="5 12" id="KW-0812">Transmembrane</keyword>
<evidence type="ECO:0000256" key="9">
    <source>
        <dbReference type="ARBA" id="ARBA00023077"/>
    </source>
</evidence>
<evidence type="ECO:0000256" key="1">
    <source>
        <dbReference type="ARBA" id="ARBA00004571"/>
    </source>
</evidence>
<protein>
    <submittedName>
        <fullName evidence="18">TonB-dependent receptor</fullName>
    </submittedName>
</protein>
<feature type="domain" description="TonB-dependent receptor plug" evidence="17">
    <location>
        <begin position="52"/>
        <end position="163"/>
    </location>
</feature>
<evidence type="ECO:0000256" key="3">
    <source>
        <dbReference type="ARBA" id="ARBA00022452"/>
    </source>
</evidence>
<keyword evidence="18" id="KW-0675">Receptor</keyword>
<dbReference type="InterPro" id="IPR000531">
    <property type="entry name" value="Beta-barrel_TonB"/>
</dbReference>
<evidence type="ECO:0000259" key="16">
    <source>
        <dbReference type="Pfam" id="PF00593"/>
    </source>
</evidence>
<dbReference type="PROSITE" id="PS52016">
    <property type="entry name" value="TONB_DEPENDENT_REC_3"/>
    <property type="match status" value="1"/>
</dbReference>
<proteinExistence type="inferred from homology"/>
<evidence type="ECO:0000256" key="13">
    <source>
        <dbReference type="PROSITE-ProRule" id="PRU10144"/>
    </source>
</evidence>
<evidence type="ECO:0000256" key="12">
    <source>
        <dbReference type="PROSITE-ProRule" id="PRU01360"/>
    </source>
</evidence>
<accession>A0ABS1WRV0</accession>
<keyword evidence="19" id="KW-1185">Reference proteome</keyword>
<evidence type="ECO:0000256" key="15">
    <source>
        <dbReference type="SAM" id="SignalP"/>
    </source>
</evidence>
<evidence type="ECO:0000256" key="11">
    <source>
        <dbReference type="ARBA" id="ARBA00023237"/>
    </source>
</evidence>
<evidence type="ECO:0000259" key="17">
    <source>
        <dbReference type="Pfam" id="PF07715"/>
    </source>
</evidence>
<dbReference type="InterPro" id="IPR039426">
    <property type="entry name" value="TonB-dep_rcpt-like"/>
</dbReference>
<dbReference type="Proteomes" id="UP000661077">
    <property type="component" value="Unassembled WGS sequence"/>
</dbReference>
<evidence type="ECO:0000256" key="10">
    <source>
        <dbReference type="ARBA" id="ARBA00023136"/>
    </source>
</evidence>
<keyword evidence="4" id="KW-0410">Iron transport</keyword>
<dbReference type="InterPro" id="IPR036942">
    <property type="entry name" value="Beta-barrel_TonB_sf"/>
</dbReference>
<evidence type="ECO:0000256" key="8">
    <source>
        <dbReference type="ARBA" id="ARBA00023065"/>
    </source>
</evidence>
<feature type="chain" id="PRO_5046857203" evidence="15">
    <location>
        <begin position="28"/>
        <end position="803"/>
    </location>
</feature>
<dbReference type="InterPro" id="IPR012910">
    <property type="entry name" value="Plug_dom"/>
</dbReference>
<reference evidence="18 19" key="1">
    <citation type="journal article" date="2021" name="Int. J. Syst. Evol. Microbiol.">
        <title>Steroidobacter gossypii sp. nov., isolated from soil of cotton cropping field.</title>
        <authorList>
            <person name="Huang R."/>
            <person name="Yang S."/>
            <person name="Zhen C."/>
            <person name="Liu W."/>
        </authorList>
    </citation>
    <scope>NUCLEOTIDE SEQUENCE [LARGE SCALE GENOMIC DNA]</scope>
    <source>
        <strain evidence="18 19">S1-65</strain>
    </source>
</reference>
<keyword evidence="6 15" id="KW-0732">Signal</keyword>
<dbReference type="PANTHER" id="PTHR32552">
    <property type="entry name" value="FERRICHROME IRON RECEPTOR-RELATED"/>
    <property type="match status" value="1"/>
</dbReference>
<dbReference type="Pfam" id="PF07715">
    <property type="entry name" value="Plug"/>
    <property type="match status" value="1"/>
</dbReference>
<evidence type="ECO:0000256" key="6">
    <source>
        <dbReference type="ARBA" id="ARBA00022729"/>
    </source>
</evidence>
<keyword evidence="10 12" id="KW-0472">Membrane</keyword>
<comment type="caution">
    <text evidence="18">The sequence shown here is derived from an EMBL/GenBank/DDBJ whole genome shotgun (WGS) entry which is preliminary data.</text>
</comment>
<sequence length="803" mass="87166">MNKHNVVILGAVAFALGLVMTPRVAAAATPAEADQKLIAEIIVTAQKRATALQDVPFSVAAASEEQIRNSGSANIVELSRNFAGLTITDLGPGQSQVAIRGISAGQVVRDQPGVKESVGVYLDESAISVALFTPDLDLFDLERFEVLRGPQGTLFGAGSSAGTVRYITRQPQLGEFEGAVEVGGYTGTDTDWGGGIKGMINAPMGQTTALRLVGYYNEMAGFIDSYYPGRAVREDVNSGEKSGARVALLIQPSETISITPRIVYQKLETDGYPRIDVYNILGNPFTTEQPPVNPGERGQVTQIREGIDDEFTLADLKLEFGLGGLTLTSISSYTDRDVVVLRDASQLTGSVTLSLDDGRGIATPADVRLNSPLYDTTSLKSFSQELRLASDGGGAFEWLVGAFYQDIDRDYGQNLPTPGYDDLLTRLGRRTSVGYNAPPNTPYFSQVPYDFQQFALFGEGTWHFNEQWSLTGGLRYYDFEEERFLTFAGVFADVGYTRQPGETSSDGFSPRVILSFEPNEDILLTAQVARGFRLGGINDPLNVELCGDDDLITYSGQPTFDDEKVLNYELGAKTLLADRRITFNAAVFYSDIDDLQVIADAGSCSSRIVLNAQAEAVGAELELFARPDEHWDLGVSATYVQAEITETRLSAIGQPIAGIIDGNRLPTSPEFQAAASATYNWALSNTLEGFVNLTFQVVGSSYTQLADQEPPTGCVGCPGAPGFFMFGAPTITQFTYDPELPSYELGNLRFGVRSGSWEAAAFVNNLWDERAFLSLDRERGTRARVGYLTNMPRTYGVSLRMDF</sequence>
<feature type="signal peptide" evidence="15">
    <location>
        <begin position="1"/>
        <end position="27"/>
    </location>
</feature>
<keyword evidence="8" id="KW-0406">Ion transport</keyword>
<keyword evidence="3 12" id="KW-1134">Transmembrane beta strand</keyword>
<dbReference type="SUPFAM" id="SSF56935">
    <property type="entry name" value="Porins"/>
    <property type="match status" value="1"/>
</dbReference>
<feature type="short sequence motif" description="TonB C-terminal box" evidence="13">
    <location>
        <begin position="786"/>
        <end position="803"/>
    </location>
</feature>
<comment type="subcellular location">
    <subcellularLocation>
        <location evidence="1 12">Cell outer membrane</location>
        <topology evidence="1 12">Multi-pass membrane protein</topology>
    </subcellularLocation>
</comment>
<organism evidence="18 19">
    <name type="scientific">Steroidobacter gossypii</name>
    <dbReference type="NCBI Taxonomy" id="2805490"/>
    <lineage>
        <taxon>Bacteria</taxon>
        <taxon>Pseudomonadati</taxon>
        <taxon>Pseudomonadota</taxon>
        <taxon>Gammaproteobacteria</taxon>
        <taxon>Steroidobacterales</taxon>
        <taxon>Steroidobacteraceae</taxon>
        <taxon>Steroidobacter</taxon>
    </lineage>
</organism>
<dbReference type="RefSeq" id="WP_203165666.1">
    <property type="nucleotide sequence ID" value="NZ_JAEVLS010000001.1"/>
</dbReference>
<dbReference type="Pfam" id="PF00593">
    <property type="entry name" value="TonB_dep_Rec_b-barrel"/>
    <property type="match status" value="1"/>
</dbReference>
<evidence type="ECO:0000256" key="7">
    <source>
        <dbReference type="ARBA" id="ARBA00023004"/>
    </source>
</evidence>
<name>A0ABS1WRV0_9GAMM</name>
<dbReference type="PANTHER" id="PTHR32552:SF81">
    <property type="entry name" value="TONB-DEPENDENT OUTER MEMBRANE RECEPTOR"/>
    <property type="match status" value="1"/>
</dbReference>
<keyword evidence="7" id="KW-0408">Iron</keyword>